<accession>D6U3Y5</accession>
<reference evidence="2 3" key="1">
    <citation type="journal article" date="2011" name="Stand. Genomic Sci.">
        <title>Non-contiguous finished genome sequence and contextual data of the filamentous soil bacterium Ktedonobacter racemifer type strain (SOSP1-21).</title>
        <authorList>
            <person name="Chang Y.J."/>
            <person name="Land M."/>
            <person name="Hauser L."/>
            <person name="Chertkov O."/>
            <person name="Del Rio T.G."/>
            <person name="Nolan M."/>
            <person name="Copeland A."/>
            <person name="Tice H."/>
            <person name="Cheng J.F."/>
            <person name="Lucas S."/>
            <person name="Han C."/>
            <person name="Goodwin L."/>
            <person name="Pitluck S."/>
            <person name="Ivanova N."/>
            <person name="Ovchinikova G."/>
            <person name="Pati A."/>
            <person name="Chen A."/>
            <person name="Palaniappan K."/>
            <person name="Mavromatis K."/>
            <person name="Liolios K."/>
            <person name="Brettin T."/>
            <person name="Fiebig A."/>
            <person name="Rohde M."/>
            <person name="Abt B."/>
            <person name="Goker M."/>
            <person name="Detter J.C."/>
            <person name="Woyke T."/>
            <person name="Bristow J."/>
            <person name="Eisen J.A."/>
            <person name="Markowitz V."/>
            <person name="Hugenholtz P."/>
            <person name="Kyrpides N.C."/>
            <person name="Klenk H.P."/>
            <person name="Lapidus A."/>
        </authorList>
    </citation>
    <scope>NUCLEOTIDE SEQUENCE [LARGE SCALE GENOMIC DNA]</scope>
    <source>
        <strain evidence="3">DSM 44963</strain>
    </source>
</reference>
<dbReference type="STRING" id="485913.Krac_1925"/>
<evidence type="ECO:0000259" key="1">
    <source>
        <dbReference type="PROSITE" id="PS51186"/>
    </source>
</evidence>
<dbReference type="EMBL" id="ADVG01000004">
    <property type="protein sequence ID" value="EFH81223.1"/>
    <property type="molecule type" value="Genomic_DNA"/>
</dbReference>
<dbReference type="InParanoid" id="D6U3Y5"/>
<evidence type="ECO:0000313" key="2">
    <source>
        <dbReference type="EMBL" id="EFH81223.1"/>
    </source>
</evidence>
<protein>
    <submittedName>
        <fullName evidence="2">GCN5-related N-acetyltransferase</fullName>
    </submittedName>
</protein>
<proteinExistence type="predicted"/>
<keyword evidence="2" id="KW-0808">Transferase</keyword>
<dbReference type="Gene3D" id="3.40.630.30">
    <property type="match status" value="1"/>
</dbReference>
<organism evidence="2 3">
    <name type="scientific">Ktedonobacter racemifer DSM 44963</name>
    <dbReference type="NCBI Taxonomy" id="485913"/>
    <lineage>
        <taxon>Bacteria</taxon>
        <taxon>Bacillati</taxon>
        <taxon>Chloroflexota</taxon>
        <taxon>Ktedonobacteria</taxon>
        <taxon>Ktedonobacterales</taxon>
        <taxon>Ktedonobacteraceae</taxon>
        <taxon>Ktedonobacter</taxon>
    </lineage>
</organism>
<dbReference type="AlphaFoldDB" id="D6U3Y5"/>
<comment type="caution">
    <text evidence="2">The sequence shown here is derived from an EMBL/GenBank/DDBJ whole genome shotgun (WGS) entry which is preliminary data.</text>
</comment>
<gene>
    <name evidence="2" type="ORF">Krac_1925</name>
</gene>
<dbReference type="Pfam" id="PF13673">
    <property type="entry name" value="Acetyltransf_10"/>
    <property type="match status" value="1"/>
</dbReference>
<dbReference type="GO" id="GO:0016747">
    <property type="term" value="F:acyltransferase activity, transferring groups other than amino-acyl groups"/>
    <property type="evidence" value="ECO:0007669"/>
    <property type="project" value="InterPro"/>
</dbReference>
<dbReference type="InterPro" id="IPR016181">
    <property type="entry name" value="Acyl_CoA_acyltransferase"/>
</dbReference>
<feature type="domain" description="N-acetyltransferase" evidence="1">
    <location>
        <begin position="1"/>
        <end position="149"/>
    </location>
</feature>
<sequence length="159" mass="18181">MLRRYTKTDYSACMNILESNIPRYFLPQDREDFHLFLESSLGIYNVLEDHDGTIIGCGGIATRNQGQDGILTWGMIHAMRHRQGWGRRLTLARFAQLCALSSVKRITLHTSQQSVGFYERLGFRTLAFTIDGYGVGLHRHDMELIIDEPFCQQVSALLV</sequence>
<dbReference type="PROSITE" id="PS51186">
    <property type="entry name" value="GNAT"/>
    <property type="match status" value="1"/>
</dbReference>
<evidence type="ECO:0000313" key="3">
    <source>
        <dbReference type="Proteomes" id="UP000004508"/>
    </source>
</evidence>
<dbReference type="eggNOG" id="COG0456">
    <property type="taxonomic scope" value="Bacteria"/>
</dbReference>
<dbReference type="InterPro" id="IPR000182">
    <property type="entry name" value="GNAT_dom"/>
</dbReference>
<dbReference type="Proteomes" id="UP000004508">
    <property type="component" value="Unassembled WGS sequence"/>
</dbReference>
<name>D6U3Y5_KTERA</name>
<keyword evidence="3" id="KW-1185">Reference proteome</keyword>
<dbReference type="SUPFAM" id="SSF55729">
    <property type="entry name" value="Acyl-CoA N-acyltransferases (Nat)"/>
    <property type="match status" value="1"/>
</dbReference>